<evidence type="ECO:0000259" key="1">
    <source>
        <dbReference type="PROSITE" id="PS51733"/>
    </source>
</evidence>
<dbReference type="Pfam" id="PF21948">
    <property type="entry name" value="LplA-B_cat"/>
    <property type="match status" value="1"/>
</dbReference>
<dbReference type="CDD" id="cd16443">
    <property type="entry name" value="LplA"/>
    <property type="match status" value="1"/>
</dbReference>
<sequence>MRMRFLDTGICCGYYNMALDEAILQLRGENRSPDTLRFYRWDVPTVSTGYFQRVEREINVKYCQEKGYKIVRRPTGGRAVFHNDELTYSFITGKGNPLLNKDVITSYREISRGLLLGLNSLGIPVTTQDKGGDLKAVDSAACFDTPSWYEIVLNGKKLIGSAQTRIKDGLLQHGSLLLSLDLEENLNILNLNQGQREKVRKILKEKATSLSGEGYDFTYEGLKKRLAEKMAENFGVEGYWGELTKEELELAEKLYREKYSQASWNFKK</sequence>
<dbReference type="InterPro" id="IPR004143">
    <property type="entry name" value="BPL_LPL_catalytic"/>
</dbReference>
<dbReference type="RefSeq" id="WP_072905826.1">
    <property type="nucleotide sequence ID" value="NZ_FRAI01000005.1"/>
</dbReference>
<keyword evidence="2" id="KW-0436">Ligase</keyword>
<dbReference type="GO" id="GO:0009249">
    <property type="term" value="P:protein lipoylation"/>
    <property type="evidence" value="ECO:0007669"/>
    <property type="project" value="UniProtKB-ARBA"/>
</dbReference>
<name>A0A1M6L8J2_9FIRM</name>
<dbReference type="PANTHER" id="PTHR43679:SF2">
    <property type="entry name" value="OCTANOYL-[GCVH]:PROTEIN N-OCTANOYLTRANSFERASE"/>
    <property type="match status" value="1"/>
</dbReference>
<dbReference type="GO" id="GO:0140096">
    <property type="term" value="F:catalytic activity, acting on a protein"/>
    <property type="evidence" value="ECO:0007669"/>
    <property type="project" value="UniProtKB-ARBA"/>
</dbReference>
<evidence type="ECO:0000313" key="2">
    <source>
        <dbReference type="EMBL" id="SHJ67506.1"/>
    </source>
</evidence>
<dbReference type="InterPro" id="IPR045864">
    <property type="entry name" value="aa-tRNA-synth_II/BPL/LPL"/>
</dbReference>
<dbReference type="PANTHER" id="PTHR43679">
    <property type="entry name" value="OCTANOYLTRANSFERASE LIPM-RELATED"/>
    <property type="match status" value="1"/>
</dbReference>
<protein>
    <submittedName>
        <fullName evidence="2">Lipoate-protein ligase A</fullName>
    </submittedName>
</protein>
<dbReference type="Gene3D" id="3.30.930.10">
    <property type="entry name" value="Bira Bifunctional Protein, Domain 2"/>
    <property type="match status" value="1"/>
</dbReference>
<dbReference type="OrthoDB" id="9788148at2"/>
<accession>A0A1M6L8J2</accession>
<dbReference type="SUPFAM" id="SSF55681">
    <property type="entry name" value="Class II aaRS and biotin synthetases"/>
    <property type="match status" value="1"/>
</dbReference>
<dbReference type="PROSITE" id="PS51733">
    <property type="entry name" value="BPL_LPL_CATALYTIC"/>
    <property type="match status" value="1"/>
</dbReference>
<evidence type="ECO:0000313" key="3">
    <source>
        <dbReference type="Proteomes" id="UP000243547"/>
    </source>
</evidence>
<dbReference type="STRING" id="1120989.SAMN02745227_00414"/>
<dbReference type="GO" id="GO:0016740">
    <property type="term" value="F:transferase activity"/>
    <property type="evidence" value="ECO:0007669"/>
    <property type="project" value="UniProtKB-ARBA"/>
</dbReference>
<keyword evidence="3" id="KW-1185">Reference proteome</keyword>
<dbReference type="Proteomes" id="UP000243547">
    <property type="component" value="Unassembled WGS sequence"/>
</dbReference>
<proteinExistence type="predicted"/>
<dbReference type="AlphaFoldDB" id="A0A1M6L8J2"/>
<organism evidence="2 3">
    <name type="scientific">Anaerobranca californiensis DSM 14826</name>
    <dbReference type="NCBI Taxonomy" id="1120989"/>
    <lineage>
        <taxon>Bacteria</taxon>
        <taxon>Bacillati</taxon>
        <taxon>Bacillota</taxon>
        <taxon>Clostridia</taxon>
        <taxon>Eubacteriales</taxon>
        <taxon>Proteinivoracaceae</taxon>
        <taxon>Anaerobranca</taxon>
    </lineage>
</organism>
<feature type="domain" description="BPL/LPL catalytic" evidence="1">
    <location>
        <begin position="30"/>
        <end position="238"/>
    </location>
</feature>
<dbReference type="InterPro" id="IPR050664">
    <property type="entry name" value="Octanoyltrans_LipM/LipL"/>
</dbReference>
<reference evidence="3" key="1">
    <citation type="submission" date="2016-11" db="EMBL/GenBank/DDBJ databases">
        <authorList>
            <person name="Varghese N."/>
            <person name="Submissions S."/>
        </authorList>
    </citation>
    <scope>NUCLEOTIDE SEQUENCE [LARGE SCALE GENOMIC DNA]</scope>
    <source>
        <strain evidence="3">DSM 14826</strain>
    </source>
</reference>
<dbReference type="EMBL" id="FRAI01000005">
    <property type="protein sequence ID" value="SHJ67506.1"/>
    <property type="molecule type" value="Genomic_DNA"/>
</dbReference>
<dbReference type="GO" id="GO:0016874">
    <property type="term" value="F:ligase activity"/>
    <property type="evidence" value="ECO:0007669"/>
    <property type="project" value="UniProtKB-KW"/>
</dbReference>
<gene>
    <name evidence="2" type="ORF">SAMN02745227_00414</name>
</gene>